<gene>
    <name evidence="2" type="ORF">UFOPK2310_00276</name>
</gene>
<dbReference type="Pfam" id="PF01323">
    <property type="entry name" value="DSBA"/>
    <property type="match status" value="1"/>
</dbReference>
<feature type="domain" description="DSBA-like thioredoxin" evidence="1">
    <location>
        <begin position="3"/>
        <end position="203"/>
    </location>
</feature>
<protein>
    <submittedName>
        <fullName evidence="2">Unannotated protein</fullName>
    </submittedName>
</protein>
<name>A0A6J6LUI2_9ZZZZ</name>
<evidence type="ECO:0000313" key="2">
    <source>
        <dbReference type="EMBL" id="CAB4664579.1"/>
    </source>
</evidence>
<dbReference type="EMBL" id="CAEZWW010000019">
    <property type="protein sequence ID" value="CAB4664579.1"/>
    <property type="molecule type" value="Genomic_DNA"/>
</dbReference>
<dbReference type="Gene3D" id="3.40.30.10">
    <property type="entry name" value="Glutaredoxin"/>
    <property type="match status" value="1"/>
</dbReference>
<dbReference type="InterPro" id="IPR036249">
    <property type="entry name" value="Thioredoxin-like_sf"/>
</dbReference>
<dbReference type="PANTHER" id="PTHR13887:SF41">
    <property type="entry name" value="THIOREDOXIN SUPERFAMILY PROTEIN"/>
    <property type="match status" value="1"/>
</dbReference>
<proteinExistence type="predicted"/>
<dbReference type="SUPFAM" id="SSF52833">
    <property type="entry name" value="Thioredoxin-like"/>
    <property type="match status" value="1"/>
</dbReference>
<dbReference type="GO" id="GO:0016491">
    <property type="term" value="F:oxidoreductase activity"/>
    <property type="evidence" value="ECO:0007669"/>
    <property type="project" value="InterPro"/>
</dbReference>
<dbReference type="AlphaFoldDB" id="A0A6J6LUI2"/>
<accession>A0A6J6LUI2</accession>
<dbReference type="CDD" id="cd03024">
    <property type="entry name" value="DsbA_FrnE"/>
    <property type="match status" value="1"/>
</dbReference>
<sequence>MIIEVWADVVCPWCFIGKRRLERAIAALPELSELEVVHRAFQLDPGAISEGGLTVDLLASKYGLDPAGVRSMLGQVDSAGATEGLTMRLLETQRGNTAVAHQLILWAQQQGSGQALLEGIFSGYFENARPIFTVDELMAFVSAAGLDTEGAREVITAGSYRSAVAADLEMAAQFGATGVPFFVFDRKYGISGAQPFEVFVETITKALESPLDKSSV</sequence>
<dbReference type="PANTHER" id="PTHR13887">
    <property type="entry name" value="GLUTATHIONE S-TRANSFERASE KAPPA"/>
    <property type="match status" value="1"/>
</dbReference>
<organism evidence="2">
    <name type="scientific">freshwater metagenome</name>
    <dbReference type="NCBI Taxonomy" id="449393"/>
    <lineage>
        <taxon>unclassified sequences</taxon>
        <taxon>metagenomes</taxon>
        <taxon>ecological metagenomes</taxon>
    </lineage>
</organism>
<dbReference type="InterPro" id="IPR001853">
    <property type="entry name" value="DSBA-like_thioredoxin_dom"/>
</dbReference>
<evidence type="ECO:0000259" key="1">
    <source>
        <dbReference type="Pfam" id="PF01323"/>
    </source>
</evidence>
<reference evidence="2" key="1">
    <citation type="submission" date="2020-05" db="EMBL/GenBank/DDBJ databases">
        <authorList>
            <person name="Chiriac C."/>
            <person name="Salcher M."/>
            <person name="Ghai R."/>
            <person name="Kavagutti S V."/>
        </authorList>
    </citation>
    <scope>NUCLEOTIDE SEQUENCE</scope>
</reference>